<evidence type="ECO:0000259" key="12">
    <source>
        <dbReference type="Pfam" id="PF01467"/>
    </source>
</evidence>
<dbReference type="UniPathway" id="UPA00253">
    <property type="reaction ID" value="UER00332"/>
</dbReference>
<keyword evidence="6 11" id="KW-0548">Nucleotidyltransferase</keyword>
<evidence type="ECO:0000256" key="5">
    <source>
        <dbReference type="ARBA" id="ARBA00022679"/>
    </source>
</evidence>
<keyword evidence="8 11" id="KW-0067">ATP-binding</keyword>
<comment type="function">
    <text evidence="1 11">Catalyzes the reversible adenylation of nicotinate mononucleotide (NaMN) to nicotinic acid adenine dinucleotide (NaAD).</text>
</comment>
<dbReference type="GO" id="GO:0004515">
    <property type="term" value="F:nicotinate-nucleotide adenylyltransferase activity"/>
    <property type="evidence" value="ECO:0007669"/>
    <property type="project" value="UniProtKB-UniRule"/>
</dbReference>
<dbReference type="PANTHER" id="PTHR39321:SF3">
    <property type="entry name" value="PHOSPHOPANTETHEINE ADENYLYLTRANSFERASE"/>
    <property type="match status" value="1"/>
</dbReference>
<dbReference type="Gene3D" id="3.40.50.620">
    <property type="entry name" value="HUPs"/>
    <property type="match status" value="1"/>
</dbReference>
<gene>
    <name evidence="11 13" type="primary">nadD</name>
    <name evidence="13" type="ORF">G3M70_09470</name>
</gene>
<dbReference type="EC" id="2.7.7.18" evidence="11"/>
<evidence type="ECO:0000256" key="9">
    <source>
        <dbReference type="ARBA" id="ARBA00023027"/>
    </source>
</evidence>
<evidence type="ECO:0000313" key="14">
    <source>
        <dbReference type="Proteomes" id="UP000594688"/>
    </source>
</evidence>
<protein>
    <recommendedName>
        <fullName evidence="11">Probable nicotinate-nucleotide adenylyltransferase</fullName>
        <ecNumber evidence="11">2.7.7.18</ecNumber>
    </recommendedName>
    <alternativeName>
        <fullName evidence="11">Deamido-NAD(+) diphosphorylase</fullName>
    </alternativeName>
    <alternativeName>
        <fullName evidence="11">Deamido-NAD(+) pyrophosphorylase</fullName>
    </alternativeName>
    <alternativeName>
        <fullName evidence="11">Nicotinate mononucleotide adenylyltransferase</fullName>
        <shortName evidence="11">NaMN adenylyltransferase</shortName>
    </alternativeName>
</protein>
<dbReference type="InterPro" id="IPR005248">
    <property type="entry name" value="NadD/NMNAT"/>
</dbReference>
<evidence type="ECO:0000313" key="13">
    <source>
        <dbReference type="EMBL" id="QPJ62086.1"/>
    </source>
</evidence>
<keyword evidence="7 11" id="KW-0547">Nucleotide-binding</keyword>
<evidence type="ECO:0000256" key="10">
    <source>
        <dbReference type="ARBA" id="ARBA00048721"/>
    </source>
</evidence>
<dbReference type="CDD" id="cd02165">
    <property type="entry name" value="NMNAT"/>
    <property type="match status" value="1"/>
</dbReference>
<dbReference type="PANTHER" id="PTHR39321">
    <property type="entry name" value="NICOTINATE-NUCLEOTIDE ADENYLYLTRANSFERASE-RELATED"/>
    <property type="match status" value="1"/>
</dbReference>
<evidence type="ECO:0000256" key="2">
    <source>
        <dbReference type="ARBA" id="ARBA00005019"/>
    </source>
</evidence>
<dbReference type="EMBL" id="CP048685">
    <property type="protein sequence ID" value="QPJ62086.1"/>
    <property type="molecule type" value="Genomic_DNA"/>
</dbReference>
<evidence type="ECO:0000256" key="3">
    <source>
        <dbReference type="ARBA" id="ARBA00009014"/>
    </source>
</evidence>
<comment type="similarity">
    <text evidence="3 11">Belongs to the NadD family.</text>
</comment>
<sequence>MRRVALFGGSFDPIHMGHIAVAQEVLNQFKVDKVRFIPAFKSPNKSNESTTPSGHRVAMVKIAIEGDDRFELSDLELKRSGNSYTCQTLEELHREEPDTRWFWIMGLDTFLDLPGWKNFDQILDLADLIVAPRPGYKIDDLEDTLVNLKINSKHSAFPLIPEKGVNSITTGRSDHKIYFLSKPVVDLSSSNIRREFVQKPSIKKMLPPPVVQYIMDHQLYS</sequence>
<evidence type="ECO:0000256" key="4">
    <source>
        <dbReference type="ARBA" id="ARBA00022642"/>
    </source>
</evidence>
<dbReference type="NCBIfam" id="NF000840">
    <property type="entry name" value="PRK00071.1-3"/>
    <property type="match status" value="1"/>
</dbReference>
<dbReference type="SUPFAM" id="SSF52374">
    <property type="entry name" value="Nucleotidylyl transferase"/>
    <property type="match status" value="1"/>
</dbReference>
<evidence type="ECO:0000256" key="1">
    <source>
        <dbReference type="ARBA" id="ARBA00002324"/>
    </source>
</evidence>
<dbReference type="AlphaFoldDB" id="A0A7T0G0Q4"/>
<feature type="domain" description="Cytidyltransferase-like" evidence="12">
    <location>
        <begin position="6"/>
        <end position="194"/>
    </location>
</feature>
<comment type="pathway">
    <text evidence="2 11">Cofactor biosynthesis; NAD(+) biosynthesis; deamido-NAD(+) from nicotinate D-ribonucleotide: step 1/1.</text>
</comment>
<proteinExistence type="inferred from homology"/>
<dbReference type="InterPro" id="IPR014729">
    <property type="entry name" value="Rossmann-like_a/b/a_fold"/>
</dbReference>
<dbReference type="GO" id="GO:0005524">
    <property type="term" value="F:ATP binding"/>
    <property type="evidence" value="ECO:0007669"/>
    <property type="project" value="UniProtKB-KW"/>
</dbReference>
<comment type="catalytic activity">
    <reaction evidence="10 11">
        <text>nicotinate beta-D-ribonucleotide + ATP + H(+) = deamido-NAD(+) + diphosphate</text>
        <dbReference type="Rhea" id="RHEA:22860"/>
        <dbReference type="ChEBI" id="CHEBI:15378"/>
        <dbReference type="ChEBI" id="CHEBI:30616"/>
        <dbReference type="ChEBI" id="CHEBI:33019"/>
        <dbReference type="ChEBI" id="CHEBI:57502"/>
        <dbReference type="ChEBI" id="CHEBI:58437"/>
        <dbReference type="EC" id="2.7.7.18"/>
    </reaction>
</comment>
<dbReference type="KEGG" id="nli:G3M70_09470"/>
<organism evidence="13 14">
    <name type="scientific">Candidatus Nitronauta litoralis</name>
    <dbReference type="NCBI Taxonomy" id="2705533"/>
    <lineage>
        <taxon>Bacteria</taxon>
        <taxon>Pseudomonadati</taxon>
        <taxon>Nitrospinota/Tectimicrobiota group</taxon>
        <taxon>Nitrospinota</taxon>
        <taxon>Nitrospinia</taxon>
        <taxon>Nitrospinales</taxon>
        <taxon>Nitrospinaceae</taxon>
        <taxon>Candidatus Nitronauta</taxon>
    </lineage>
</organism>
<evidence type="ECO:0000256" key="7">
    <source>
        <dbReference type="ARBA" id="ARBA00022741"/>
    </source>
</evidence>
<evidence type="ECO:0000256" key="11">
    <source>
        <dbReference type="HAMAP-Rule" id="MF_00244"/>
    </source>
</evidence>
<accession>A0A7T0G0Q4</accession>
<dbReference type="Proteomes" id="UP000594688">
    <property type="component" value="Chromosome"/>
</dbReference>
<keyword evidence="9 11" id="KW-0520">NAD</keyword>
<keyword evidence="4 11" id="KW-0662">Pyridine nucleotide biosynthesis</keyword>
<keyword evidence="5 11" id="KW-0808">Transferase</keyword>
<dbReference type="GO" id="GO:0009435">
    <property type="term" value="P:NAD+ biosynthetic process"/>
    <property type="evidence" value="ECO:0007669"/>
    <property type="project" value="UniProtKB-UniRule"/>
</dbReference>
<reference evidence="13 14" key="1">
    <citation type="submission" date="2020-02" db="EMBL/GenBank/DDBJ databases">
        <title>Genomic and physiological characterization of two novel Nitrospinaceae genera.</title>
        <authorList>
            <person name="Mueller A.J."/>
            <person name="Jung M.-Y."/>
            <person name="Strachan C.R."/>
            <person name="Herbold C.W."/>
            <person name="Kirkegaard R.H."/>
            <person name="Daims H."/>
        </authorList>
    </citation>
    <scope>NUCLEOTIDE SEQUENCE [LARGE SCALE GENOMIC DNA]</scope>
    <source>
        <strain evidence="13">EB</strain>
    </source>
</reference>
<evidence type="ECO:0000256" key="6">
    <source>
        <dbReference type="ARBA" id="ARBA00022695"/>
    </source>
</evidence>
<dbReference type="InterPro" id="IPR004821">
    <property type="entry name" value="Cyt_trans-like"/>
</dbReference>
<dbReference type="NCBIfam" id="TIGR00125">
    <property type="entry name" value="cyt_tran_rel"/>
    <property type="match status" value="1"/>
</dbReference>
<name>A0A7T0G0Q4_9BACT</name>
<dbReference type="Pfam" id="PF01467">
    <property type="entry name" value="CTP_transf_like"/>
    <property type="match status" value="1"/>
</dbReference>
<evidence type="ECO:0000256" key="8">
    <source>
        <dbReference type="ARBA" id="ARBA00022840"/>
    </source>
</evidence>
<dbReference type="HAMAP" id="MF_00244">
    <property type="entry name" value="NaMN_adenylyltr"/>
    <property type="match status" value="1"/>
</dbReference>
<dbReference type="NCBIfam" id="TIGR00482">
    <property type="entry name" value="nicotinate (nicotinamide) nucleotide adenylyltransferase"/>
    <property type="match status" value="1"/>
</dbReference>